<evidence type="ECO:0000313" key="4">
    <source>
        <dbReference type="EMBL" id="TXC71039.1"/>
    </source>
</evidence>
<dbReference type="PROSITE" id="PS50883">
    <property type="entry name" value="EAL"/>
    <property type="match status" value="1"/>
</dbReference>
<dbReference type="SUPFAM" id="SSF141868">
    <property type="entry name" value="EAL domain-like"/>
    <property type="match status" value="1"/>
</dbReference>
<dbReference type="Proteomes" id="UP000321250">
    <property type="component" value="Unassembled WGS sequence"/>
</dbReference>
<dbReference type="RefSeq" id="WP_147081928.1">
    <property type="nucleotide sequence ID" value="NZ_VOQR01000001.1"/>
</dbReference>
<gene>
    <name evidence="4" type="ORF">FSB78_08800</name>
</gene>
<dbReference type="SMART" id="SM00052">
    <property type="entry name" value="EAL"/>
    <property type="match status" value="1"/>
</dbReference>
<proteinExistence type="predicted"/>
<dbReference type="InterPro" id="IPR001633">
    <property type="entry name" value="EAL_dom"/>
</dbReference>
<feature type="transmembrane region" description="Helical" evidence="1">
    <location>
        <begin position="127"/>
        <end position="156"/>
    </location>
</feature>
<dbReference type="Pfam" id="PF00563">
    <property type="entry name" value="EAL"/>
    <property type="match status" value="1"/>
</dbReference>
<dbReference type="InterPro" id="IPR035919">
    <property type="entry name" value="EAL_sf"/>
</dbReference>
<feature type="domain" description="EAL" evidence="2">
    <location>
        <begin position="396"/>
        <end position="646"/>
    </location>
</feature>
<keyword evidence="1" id="KW-0472">Membrane</keyword>
<dbReference type="Gene3D" id="3.30.70.270">
    <property type="match status" value="1"/>
</dbReference>
<organism evidence="4 5">
    <name type="scientific">Sphingomonas ginsenosidivorax</name>
    <dbReference type="NCBI Taxonomy" id="862135"/>
    <lineage>
        <taxon>Bacteria</taxon>
        <taxon>Pseudomonadati</taxon>
        <taxon>Pseudomonadota</taxon>
        <taxon>Alphaproteobacteria</taxon>
        <taxon>Sphingomonadales</taxon>
        <taxon>Sphingomonadaceae</taxon>
        <taxon>Sphingomonas</taxon>
    </lineage>
</organism>
<dbReference type="OrthoDB" id="9814202at2"/>
<feature type="transmembrane region" description="Helical" evidence="1">
    <location>
        <begin position="31"/>
        <end position="47"/>
    </location>
</feature>
<dbReference type="PANTHER" id="PTHR44757">
    <property type="entry name" value="DIGUANYLATE CYCLASE DGCP"/>
    <property type="match status" value="1"/>
</dbReference>
<dbReference type="InterPro" id="IPR029787">
    <property type="entry name" value="Nucleotide_cyclase"/>
</dbReference>
<dbReference type="CDD" id="cd01948">
    <property type="entry name" value="EAL"/>
    <property type="match status" value="1"/>
</dbReference>
<dbReference type="NCBIfam" id="TIGR00254">
    <property type="entry name" value="GGDEF"/>
    <property type="match status" value="1"/>
</dbReference>
<dbReference type="PROSITE" id="PS50887">
    <property type="entry name" value="GGDEF"/>
    <property type="match status" value="1"/>
</dbReference>
<dbReference type="SUPFAM" id="SSF55073">
    <property type="entry name" value="Nucleotide cyclase"/>
    <property type="match status" value="1"/>
</dbReference>
<feature type="transmembrane region" description="Helical" evidence="1">
    <location>
        <begin position="53"/>
        <end position="75"/>
    </location>
</feature>
<dbReference type="InterPro" id="IPR043128">
    <property type="entry name" value="Rev_trsase/Diguanyl_cyclase"/>
</dbReference>
<dbReference type="SMART" id="SM00267">
    <property type="entry name" value="GGDEF"/>
    <property type="match status" value="1"/>
</dbReference>
<dbReference type="InterPro" id="IPR000160">
    <property type="entry name" value="GGDEF_dom"/>
</dbReference>
<keyword evidence="1" id="KW-0812">Transmembrane</keyword>
<name>A0A5C6UEC6_9SPHN</name>
<evidence type="ECO:0000259" key="3">
    <source>
        <dbReference type="PROSITE" id="PS50887"/>
    </source>
</evidence>
<dbReference type="InterPro" id="IPR052155">
    <property type="entry name" value="Biofilm_reg_signaling"/>
</dbReference>
<keyword evidence="5" id="KW-1185">Reference proteome</keyword>
<evidence type="ECO:0000259" key="2">
    <source>
        <dbReference type="PROSITE" id="PS50883"/>
    </source>
</evidence>
<dbReference type="PANTHER" id="PTHR44757:SF2">
    <property type="entry name" value="BIOFILM ARCHITECTURE MAINTENANCE PROTEIN MBAA"/>
    <property type="match status" value="1"/>
</dbReference>
<feature type="domain" description="GGDEF" evidence="3">
    <location>
        <begin position="253"/>
        <end position="387"/>
    </location>
</feature>
<sequence>MVALLSALRSRGVPASDEFLLEQYGALRRQIPLMYALMFINVLFLGIETFRDVPWGMSFGVPILLSLAIIGRAVLWLRRRSVLATPQAIRRYLRGTIVTAGVLSIIFGAWGSLLFSEAEPIRSVSIALYVFVGAISCCFCLQALPVAGYLVLLFGVMPVTVRLFVAADWSLFSVGANFLIVALLILRTLSTNYASFRQVLESRTSMLAEQERARAAELVAQDLAYRDPLTGLANRRALIEHLDTVLERRGSRTQLYLFLLDLDRFKGVNDAYGHGAGDRLLEAVATRLGALVEPAGQAYRLGGDEFAVTLDLGGNGHGLAIAMADRLVSDLAAPFAIDRFSHHISASIGISRFPSDASSREALIQHADIAMYDAKRMGRSRYRFFERSMRDALAARAVLESEMRADVGTDAFRPYYQPIVNLASGRIVGFEMLARWTRADGTTVLPGDFIPIVEECGLIGELMLKLLSQVCVDARSWPSELTIAINVSPIQFRDRWLSEKILAVLAQQGFPARRISLEITENALISDPAAAQRSIESLKNQGISLALDDFGTGFSSIQHLRMMPFDKLKIDRSFVVNVDTDEAAYRMVSAIIRLAESLRLSVVAEGVETTSVRDTLHALGCREAQGYLMGRPMSAQDVGAIFAVDGPGRFRGYNRG</sequence>
<dbReference type="Pfam" id="PF00990">
    <property type="entry name" value="GGDEF"/>
    <property type="match status" value="1"/>
</dbReference>
<feature type="transmembrane region" description="Helical" evidence="1">
    <location>
        <begin position="96"/>
        <end position="115"/>
    </location>
</feature>
<reference evidence="4 5" key="1">
    <citation type="journal article" date="2013" name="Antonie Van Leeuwenhoek">
        <title>Sphingomonas ginsenosidivorax sp. nov., with the ability to transform ginsenosides.</title>
        <authorList>
            <person name="Jin X.F."/>
            <person name="Kim J.K."/>
            <person name="Liu Q.M."/>
            <person name="Kang M.S."/>
            <person name="He D."/>
            <person name="Jin F.X."/>
            <person name="Kim S.C."/>
            <person name="Im W.T."/>
        </authorList>
    </citation>
    <scope>NUCLEOTIDE SEQUENCE [LARGE SCALE GENOMIC DNA]</scope>
    <source>
        <strain evidence="4 5">KHI67</strain>
    </source>
</reference>
<dbReference type="Gene3D" id="3.20.20.450">
    <property type="entry name" value="EAL domain"/>
    <property type="match status" value="1"/>
</dbReference>
<accession>A0A5C6UEC6</accession>
<dbReference type="AlphaFoldDB" id="A0A5C6UEC6"/>
<keyword evidence="1" id="KW-1133">Transmembrane helix</keyword>
<dbReference type="EMBL" id="VOQR01000001">
    <property type="protein sequence ID" value="TXC71039.1"/>
    <property type="molecule type" value="Genomic_DNA"/>
</dbReference>
<evidence type="ECO:0000313" key="5">
    <source>
        <dbReference type="Proteomes" id="UP000321250"/>
    </source>
</evidence>
<comment type="caution">
    <text evidence="4">The sequence shown here is derived from an EMBL/GenBank/DDBJ whole genome shotgun (WGS) entry which is preliminary data.</text>
</comment>
<feature type="transmembrane region" description="Helical" evidence="1">
    <location>
        <begin position="163"/>
        <end position="186"/>
    </location>
</feature>
<dbReference type="CDD" id="cd01949">
    <property type="entry name" value="GGDEF"/>
    <property type="match status" value="1"/>
</dbReference>
<protein>
    <submittedName>
        <fullName evidence="4">EAL domain-containing protein</fullName>
    </submittedName>
</protein>
<evidence type="ECO:0000256" key="1">
    <source>
        <dbReference type="SAM" id="Phobius"/>
    </source>
</evidence>